<proteinExistence type="predicted"/>
<gene>
    <name evidence="2" type="ORF">LCGC14_0782800</name>
</gene>
<feature type="region of interest" description="Disordered" evidence="1">
    <location>
        <begin position="1"/>
        <end position="23"/>
    </location>
</feature>
<sequence length="266" mass="30422">MTNEQTKQSTDQPTSAEATAGGLLPLDSSERTVRIRELLGSKPKIRRHIFSPIKERDWSLFFAHLRAKRHLHEGRFSIESNSDQASCNLWDRRILRIEGYRVADKPSQEQPIELWRSRVPVSHKVATVELLQEVVQADESPDDFELGAEELPVVLSANWNGRVYDPLLHLFRAPGQDEEMRFRRLDAQSFEIKGSRGISWFLPSVFEPLVELYNKLIVRAEGYAVAGQPLTEPARYMDAIHKITALALLFRPNPIKLEKEEESIAA</sequence>
<organism evidence="2">
    <name type="scientific">marine sediment metagenome</name>
    <dbReference type="NCBI Taxonomy" id="412755"/>
    <lineage>
        <taxon>unclassified sequences</taxon>
        <taxon>metagenomes</taxon>
        <taxon>ecological metagenomes</taxon>
    </lineage>
</organism>
<reference evidence="2" key="1">
    <citation type="journal article" date="2015" name="Nature">
        <title>Complex archaea that bridge the gap between prokaryotes and eukaryotes.</title>
        <authorList>
            <person name="Spang A."/>
            <person name="Saw J.H."/>
            <person name="Jorgensen S.L."/>
            <person name="Zaremba-Niedzwiedzka K."/>
            <person name="Martijn J."/>
            <person name="Lind A.E."/>
            <person name="van Eijk R."/>
            <person name="Schleper C."/>
            <person name="Guy L."/>
            <person name="Ettema T.J."/>
        </authorList>
    </citation>
    <scope>NUCLEOTIDE SEQUENCE</scope>
</reference>
<evidence type="ECO:0000313" key="2">
    <source>
        <dbReference type="EMBL" id="KKN35512.1"/>
    </source>
</evidence>
<evidence type="ECO:0000256" key="1">
    <source>
        <dbReference type="SAM" id="MobiDB-lite"/>
    </source>
</evidence>
<dbReference type="EMBL" id="LAZR01002032">
    <property type="protein sequence ID" value="KKN35512.1"/>
    <property type="molecule type" value="Genomic_DNA"/>
</dbReference>
<comment type="caution">
    <text evidence="2">The sequence shown here is derived from an EMBL/GenBank/DDBJ whole genome shotgun (WGS) entry which is preliminary data.</text>
</comment>
<dbReference type="AlphaFoldDB" id="A0A0F9QET7"/>
<accession>A0A0F9QET7</accession>
<feature type="compositionally biased region" description="Polar residues" evidence="1">
    <location>
        <begin position="1"/>
        <end position="17"/>
    </location>
</feature>
<protein>
    <submittedName>
        <fullName evidence="2">Uncharacterized protein</fullName>
    </submittedName>
</protein>
<name>A0A0F9QET7_9ZZZZ</name>